<keyword evidence="6" id="KW-1185">Reference proteome</keyword>
<dbReference type="Proteomes" id="UP000077667">
    <property type="component" value="Chromosome"/>
</dbReference>
<evidence type="ECO:0000256" key="3">
    <source>
        <dbReference type="ARBA" id="ARBA00023172"/>
    </source>
</evidence>
<dbReference type="Pfam" id="PF13102">
    <property type="entry name" value="Phage_int_SAM_5"/>
    <property type="match status" value="1"/>
</dbReference>
<dbReference type="Pfam" id="PF17293">
    <property type="entry name" value="Arm-DNA-bind_5"/>
    <property type="match status" value="1"/>
</dbReference>
<organism evidence="5 6">
    <name type="scientific">Niabella ginsenosidivorans</name>
    <dbReference type="NCBI Taxonomy" id="1176587"/>
    <lineage>
        <taxon>Bacteria</taxon>
        <taxon>Pseudomonadati</taxon>
        <taxon>Bacteroidota</taxon>
        <taxon>Chitinophagia</taxon>
        <taxon>Chitinophagales</taxon>
        <taxon>Chitinophagaceae</taxon>
        <taxon>Niabella</taxon>
    </lineage>
</organism>
<evidence type="ECO:0000313" key="6">
    <source>
        <dbReference type="Proteomes" id="UP000077667"/>
    </source>
</evidence>
<comment type="similarity">
    <text evidence="1">Belongs to the 'phage' integrase family.</text>
</comment>
<dbReference type="GO" id="GO:0006310">
    <property type="term" value="P:DNA recombination"/>
    <property type="evidence" value="ECO:0007669"/>
    <property type="project" value="UniProtKB-KW"/>
</dbReference>
<evidence type="ECO:0000313" key="5">
    <source>
        <dbReference type="EMBL" id="ANH81163.1"/>
    </source>
</evidence>
<dbReference type="OrthoDB" id="1493636at2"/>
<dbReference type="CDD" id="cd01185">
    <property type="entry name" value="INTN1_C_like"/>
    <property type="match status" value="1"/>
</dbReference>
<name>A0A1A9I0X1_9BACT</name>
<dbReference type="Gene3D" id="1.10.150.130">
    <property type="match status" value="1"/>
</dbReference>
<dbReference type="SUPFAM" id="SSF56349">
    <property type="entry name" value="DNA breaking-rejoining enzymes"/>
    <property type="match status" value="1"/>
</dbReference>
<proteinExistence type="inferred from homology"/>
<keyword evidence="2" id="KW-0238">DNA-binding</keyword>
<keyword evidence="3" id="KW-0233">DNA recombination</keyword>
<dbReference type="PANTHER" id="PTHR30349:SF64">
    <property type="entry name" value="PROPHAGE INTEGRASE INTD-RELATED"/>
    <property type="match status" value="1"/>
</dbReference>
<dbReference type="InterPro" id="IPR050090">
    <property type="entry name" value="Tyrosine_recombinase_XerCD"/>
</dbReference>
<dbReference type="EMBL" id="CP015772">
    <property type="protein sequence ID" value="ANH81163.1"/>
    <property type="molecule type" value="Genomic_DNA"/>
</dbReference>
<sequence length="457" mass="53858">MSLPIKLICRKNRVHADGTCSIFVQYCCNENQKPLFGTDVKIPPIYWDNGSRSISDRLPATHGDYNELNNELKRLKKIVEDIVTYAGLKKIPIEARAEFTKKHFSPTFDFDDIEAKEKEAAEKQETEKKNKLSVYYQFDEFIKSKKRKVSKATLTVYGNVKSHLLAFEEFRNQQITFDSFDFSFYEDFVDYLTFEHVHIRRKTLLVGLKLNTIGKTIKHLRGFIKDRVKRKVIKPIDLSDFRIPEEESDAIYLTHEEIAKIYQTDLSEHPHLTEYRDLFVLACLTGLRFSDFSTLRPEDLQRDMLYKKQEKSDHWVIIPLRHEAKLIFTRQFRDRIPELTNPEFNRHIKTIGKLAGITQIVKFSYKKGNQTITVTKPKYEWITSHTARRSFCTNEFLAGTPVELIMKISGHKRTKDFYKYIRITPEEAAMKVKELWLARNDMKLIKETVSEIELQYN</sequence>
<accession>A0A1A9I0X1</accession>
<feature type="domain" description="Tyr recombinase" evidence="4">
    <location>
        <begin position="248"/>
        <end position="433"/>
    </location>
</feature>
<dbReference type="InterPro" id="IPR010998">
    <property type="entry name" value="Integrase_recombinase_N"/>
</dbReference>
<evidence type="ECO:0000256" key="1">
    <source>
        <dbReference type="ARBA" id="ARBA00008857"/>
    </source>
</evidence>
<protein>
    <submittedName>
        <fullName evidence="5">Integrase</fullName>
    </submittedName>
</protein>
<evidence type="ECO:0000256" key="2">
    <source>
        <dbReference type="ARBA" id="ARBA00023125"/>
    </source>
</evidence>
<dbReference type="AlphaFoldDB" id="A0A1A9I0X1"/>
<dbReference type="Gene3D" id="1.10.443.10">
    <property type="entry name" value="Intergrase catalytic core"/>
    <property type="match status" value="1"/>
</dbReference>
<dbReference type="STRING" id="1176587.A8C56_09385"/>
<reference evidence="5 6" key="1">
    <citation type="submission" date="2016-05" db="EMBL/GenBank/DDBJ databases">
        <title>Niabella ginsenosidivorans BS26 whole genome sequencing.</title>
        <authorList>
            <person name="Im W.T."/>
            <person name="Siddiqi M.Z."/>
        </authorList>
    </citation>
    <scope>NUCLEOTIDE SEQUENCE [LARGE SCALE GENOMIC DNA]</scope>
    <source>
        <strain evidence="5 6">BS26</strain>
    </source>
</reference>
<gene>
    <name evidence="5" type="ORF">A8C56_09385</name>
</gene>
<dbReference type="GO" id="GO:0015074">
    <property type="term" value="P:DNA integration"/>
    <property type="evidence" value="ECO:0007669"/>
    <property type="project" value="InterPro"/>
</dbReference>
<dbReference type="InterPro" id="IPR035386">
    <property type="entry name" value="Arm-DNA-bind_5"/>
</dbReference>
<dbReference type="KEGG" id="nia:A8C56_09385"/>
<dbReference type="Pfam" id="PF00589">
    <property type="entry name" value="Phage_integrase"/>
    <property type="match status" value="1"/>
</dbReference>
<dbReference type="PROSITE" id="PS51898">
    <property type="entry name" value="TYR_RECOMBINASE"/>
    <property type="match status" value="1"/>
</dbReference>
<dbReference type="InterPro" id="IPR011010">
    <property type="entry name" value="DNA_brk_join_enz"/>
</dbReference>
<dbReference type="InterPro" id="IPR013762">
    <property type="entry name" value="Integrase-like_cat_sf"/>
</dbReference>
<dbReference type="GO" id="GO:0003677">
    <property type="term" value="F:DNA binding"/>
    <property type="evidence" value="ECO:0007669"/>
    <property type="project" value="UniProtKB-KW"/>
</dbReference>
<dbReference type="PANTHER" id="PTHR30349">
    <property type="entry name" value="PHAGE INTEGRASE-RELATED"/>
    <property type="match status" value="1"/>
</dbReference>
<dbReference type="InterPro" id="IPR002104">
    <property type="entry name" value="Integrase_catalytic"/>
</dbReference>
<dbReference type="RefSeq" id="WP_067754940.1">
    <property type="nucleotide sequence ID" value="NZ_CP015772.1"/>
</dbReference>
<dbReference type="InterPro" id="IPR025269">
    <property type="entry name" value="SAM-like_dom"/>
</dbReference>
<evidence type="ECO:0000259" key="4">
    <source>
        <dbReference type="PROSITE" id="PS51898"/>
    </source>
</evidence>